<dbReference type="EMBL" id="JADGMS010000008">
    <property type="protein sequence ID" value="KAF9677762.1"/>
    <property type="molecule type" value="Genomic_DNA"/>
</dbReference>
<dbReference type="GO" id="GO:0051607">
    <property type="term" value="P:defense response to virus"/>
    <property type="evidence" value="ECO:0007669"/>
    <property type="project" value="UniProtKB-ARBA"/>
</dbReference>
<dbReference type="PROSITE" id="PS00813">
    <property type="entry name" value="IF4E"/>
    <property type="match status" value="1"/>
</dbReference>
<keyword evidence="5 13" id="KW-0694">RNA-binding</keyword>
<reference evidence="14 15" key="1">
    <citation type="submission" date="2020-10" db="EMBL/GenBank/DDBJ databases">
        <title>Plant Genome Project.</title>
        <authorList>
            <person name="Zhang R.-G."/>
        </authorList>
    </citation>
    <scope>NUCLEOTIDE SEQUENCE [LARGE SCALE GENOMIC DNA]</scope>
    <source>
        <strain evidence="14">FAFU-HL-1</strain>
        <tissue evidence="14">Leaf</tissue>
    </source>
</reference>
<accession>A0A835JUN4</accession>
<keyword evidence="4" id="KW-0810">Translation regulation</keyword>
<dbReference type="InterPro" id="IPR001040">
    <property type="entry name" value="TIF_eIF_4E"/>
</dbReference>
<name>A0A835JUN4_9ROSI</name>
<dbReference type="GO" id="GO:0006417">
    <property type="term" value="P:regulation of translation"/>
    <property type="evidence" value="ECO:0007669"/>
    <property type="project" value="UniProtKB-KW"/>
</dbReference>
<dbReference type="Gene3D" id="3.30.760.10">
    <property type="entry name" value="RNA Cap, Translation Initiation Factor Eif4e"/>
    <property type="match status" value="1"/>
</dbReference>
<proteinExistence type="inferred from homology"/>
<keyword evidence="6 13" id="KW-0648">Protein biosynthesis</keyword>
<evidence type="ECO:0000256" key="10">
    <source>
        <dbReference type="ARBA" id="ARBA00039832"/>
    </source>
</evidence>
<evidence type="ECO:0000256" key="7">
    <source>
        <dbReference type="ARBA" id="ARBA00023157"/>
    </source>
</evidence>
<dbReference type="PANTHER" id="PTHR11960">
    <property type="entry name" value="EUKARYOTIC TRANSLATION INITIATION FACTOR 4E RELATED"/>
    <property type="match status" value="1"/>
</dbReference>
<gene>
    <name evidence="14" type="ORF">SADUNF_Sadunf08G0141200</name>
</gene>
<dbReference type="PANTHER" id="PTHR11960:SF60">
    <property type="entry name" value="EUKARYOTIC TRANSLATION INITIATION FACTOR ISOFORM 4E-2"/>
    <property type="match status" value="1"/>
</dbReference>
<evidence type="ECO:0000256" key="8">
    <source>
        <dbReference type="ARBA" id="ARBA00025991"/>
    </source>
</evidence>
<organism evidence="14 15">
    <name type="scientific">Salix dunnii</name>
    <dbReference type="NCBI Taxonomy" id="1413687"/>
    <lineage>
        <taxon>Eukaryota</taxon>
        <taxon>Viridiplantae</taxon>
        <taxon>Streptophyta</taxon>
        <taxon>Embryophyta</taxon>
        <taxon>Tracheophyta</taxon>
        <taxon>Spermatophyta</taxon>
        <taxon>Magnoliopsida</taxon>
        <taxon>eudicotyledons</taxon>
        <taxon>Gunneridae</taxon>
        <taxon>Pentapetalae</taxon>
        <taxon>rosids</taxon>
        <taxon>fabids</taxon>
        <taxon>Malpighiales</taxon>
        <taxon>Salicaceae</taxon>
        <taxon>Saliceae</taxon>
        <taxon>Salix</taxon>
    </lineage>
</organism>
<dbReference type="InterPro" id="IPR019770">
    <property type="entry name" value="TIF_eIF_4E_CS"/>
</dbReference>
<evidence type="ECO:0000256" key="5">
    <source>
        <dbReference type="ARBA" id="ARBA00022884"/>
    </source>
</evidence>
<evidence type="ECO:0000313" key="15">
    <source>
        <dbReference type="Proteomes" id="UP000657918"/>
    </source>
</evidence>
<evidence type="ECO:0000256" key="11">
    <source>
        <dbReference type="ARBA" id="ARBA00041627"/>
    </source>
</evidence>
<dbReference type="InterPro" id="IPR023398">
    <property type="entry name" value="TIF_eIF4e-like"/>
</dbReference>
<evidence type="ECO:0000256" key="13">
    <source>
        <dbReference type="RuleBase" id="RU004374"/>
    </source>
</evidence>
<evidence type="ECO:0000256" key="4">
    <source>
        <dbReference type="ARBA" id="ARBA00022845"/>
    </source>
</evidence>
<protein>
    <recommendedName>
        <fullName evidence="10">Eukaryotic translation initiation factor isoform 4E</fullName>
    </recommendedName>
    <alternativeName>
        <fullName evidence="11">eIF-(iso)4F 25 kDa subunit</fullName>
    </alternativeName>
    <alternativeName>
        <fullName evidence="12">eIF-(iso)4F p28 subunit</fullName>
    </alternativeName>
    <alternativeName>
        <fullName evidence="9">mRNA cap-binding protein</fullName>
    </alternativeName>
</protein>
<keyword evidence="2" id="KW-0963">Cytoplasm</keyword>
<evidence type="ECO:0000256" key="1">
    <source>
        <dbReference type="ARBA" id="ARBA00009860"/>
    </source>
</evidence>
<dbReference type="Proteomes" id="UP000657918">
    <property type="component" value="Chromosome 8"/>
</dbReference>
<evidence type="ECO:0000256" key="3">
    <source>
        <dbReference type="ARBA" id="ARBA00022540"/>
    </source>
</evidence>
<comment type="caution">
    <text evidence="14">The sequence shown here is derived from an EMBL/GenBank/DDBJ whole genome shotgun (WGS) entry which is preliminary data.</text>
</comment>
<evidence type="ECO:0000256" key="2">
    <source>
        <dbReference type="ARBA" id="ARBA00022490"/>
    </source>
</evidence>
<sequence>MAENEAVIEGSAPTTGELVAEQPQTHKLERKWTFWFDNQSKQGAAWGTSLRKVYSFDTVEEFWWHVSPLSTFSFNNFLLISIASLYEQVFKPSKLPGNADFHLFKDGIEPKWEDPVCASGGKWSVTSSRKDNLDTMWLETLMALIGEQFDEADEICGVVASVRQRQDKLALWTKAAANEAAQVLSLSLSLGLIYRTHVDDCLSEAPKLFVIANCRHYIPAYNPRKNSEHLQGMSIGRKWKEIIDVNDKITYSFHVIFVFWMIPKGKEMPKADTMCEHSNDCLATCGVVFPAWIHSKKRNVLLT</sequence>
<evidence type="ECO:0000256" key="6">
    <source>
        <dbReference type="ARBA" id="ARBA00022917"/>
    </source>
</evidence>
<dbReference type="SUPFAM" id="SSF55418">
    <property type="entry name" value="eIF4e-like"/>
    <property type="match status" value="1"/>
</dbReference>
<dbReference type="GO" id="GO:0003743">
    <property type="term" value="F:translation initiation factor activity"/>
    <property type="evidence" value="ECO:0007669"/>
    <property type="project" value="UniProtKB-KW"/>
</dbReference>
<evidence type="ECO:0000256" key="9">
    <source>
        <dbReference type="ARBA" id="ARBA00030245"/>
    </source>
</evidence>
<dbReference type="Pfam" id="PF01652">
    <property type="entry name" value="IF4E"/>
    <property type="match status" value="1"/>
</dbReference>
<keyword evidence="7" id="KW-1015">Disulfide bond</keyword>
<dbReference type="GO" id="GO:0000340">
    <property type="term" value="F:RNA 7-methylguanosine cap binding"/>
    <property type="evidence" value="ECO:0007669"/>
    <property type="project" value="TreeGrafter"/>
</dbReference>
<dbReference type="AlphaFoldDB" id="A0A835JUN4"/>
<keyword evidence="3 13" id="KW-0396">Initiation factor</keyword>
<dbReference type="GO" id="GO:0016281">
    <property type="term" value="C:eukaryotic translation initiation factor 4F complex"/>
    <property type="evidence" value="ECO:0007669"/>
    <property type="project" value="TreeGrafter"/>
</dbReference>
<evidence type="ECO:0000313" key="14">
    <source>
        <dbReference type="EMBL" id="KAF9677762.1"/>
    </source>
</evidence>
<comment type="similarity">
    <text evidence="1 13">Belongs to the eukaryotic initiation factor 4E family.</text>
</comment>
<evidence type="ECO:0000256" key="12">
    <source>
        <dbReference type="ARBA" id="ARBA00042903"/>
    </source>
</evidence>
<dbReference type="OrthoDB" id="590761at2759"/>
<keyword evidence="15" id="KW-1185">Reference proteome</keyword>
<comment type="subunit">
    <text evidence="8">EIF4F is a multi-subunit complex, the composition of which varies with external and internal environmental conditions. It is composed of at least EIF4A, EIF4E and EIF4G. EIF4E is also known to interact with other partners. In higher plants two isoforms of EIF4F have been identified, named isoform EIF4F and isoform EIF(iso)4F. Isoform EIF4F has subunits p220 and p26, whereas isoform EIF(iso)4F has subunits p82 and p28.</text>
</comment>